<reference evidence="6" key="1">
    <citation type="submission" date="2016-10" db="EMBL/GenBank/DDBJ databases">
        <authorList>
            <person name="Varghese N."/>
            <person name="Submissions S."/>
        </authorList>
    </citation>
    <scope>NUCLEOTIDE SEQUENCE [LARGE SCALE GENOMIC DNA]</scope>
    <source>
        <strain evidence="6">Gh-105</strain>
    </source>
</reference>
<feature type="domain" description="GGDEF" evidence="4">
    <location>
        <begin position="361"/>
        <end position="499"/>
    </location>
</feature>
<keyword evidence="3" id="KW-1133">Transmembrane helix</keyword>
<dbReference type="GO" id="GO:1902201">
    <property type="term" value="P:negative regulation of bacterial-type flagellum-dependent cell motility"/>
    <property type="evidence" value="ECO:0007669"/>
    <property type="project" value="TreeGrafter"/>
</dbReference>
<dbReference type="EC" id="2.7.7.65" evidence="1"/>
<dbReference type="Gene3D" id="3.30.70.270">
    <property type="match status" value="1"/>
</dbReference>
<dbReference type="SUPFAM" id="SSF55073">
    <property type="entry name" value="Nucleotide cyclase"/>
    <property type="match status" value="1"/>
</dbReference>
<dbReference type="InterPro" id="IPR000160">
    <property type="entry name" value="GGDEF_dom"/>
</dbReference>
<keyword evidence="3" id="KW-0812">Transmembrane</keyword>
<evidence type="ECO:0000256" key="2">
    <source>
        <dbReference type="ARBA" id="ARBA00034247"/>
    </source>
</evidence>
<dbReference type="InterPro" id="IPR054327">
    <property type="entry name" value="His-kinase-like_sensor"/>
</dbReference>
<feature type="transmembrane region" description="Helical" evidence="3">
    <location>
        <begin position="18"/>
        <end position="38"/>
    </location>
</feature>
<dbReference type="RefSeq" id="WP_244528511.1">
    <property type="nucleotide sequence ID" value="NZ_FOPM01000001.1"/>
</dbReference>
<dbReference type="InterPro" id="IPR029787">
    <property type="entry name" value="Nucleotide_cyclase"/>
</dbReference>
<keyword evidence="3" id="KW-0472">Membrane</keyword>
<evidence type="ECO:0000313" key="6">
    <source>
        <dbReference type="Proteomes" id="UP000199229"/>
    </source>
</evidence>
<dbReference type="NCBIfam" id="TIGR00254">
    <property type="entry name" value="GGDEF"/>
    <property type="match status" value="1"/>
</dbReference>
<dbReference type="GO" id="GO:0052621">
    <property type="term" value="F:diguanylate cyclase activity"/>
    <property type="evidence" value="ECO:0007669"/>
    <property type="project" value="UniProtKB-EC"/>
</dbReference>
<dbReference type="AlphaFoldDB" id="A0A1I2QF04"/>
<evidence type="ECO:0000313" key="5">
    <source>
        <dbReference type="EMBL" id="SFG26992.1"/>
    </source>
</evidence>
<sequence>MQTGQHALMRTLRSAKTWIVLGILAPIGMLLVSALMLLDLRRDAWTKAELNASNLLQLLDRDIARNVEIIDLTLQGLIESLAQPGVAQMNPELRQTLLFDRATSARDMGAIVVFDEHGSSVIESGALPPRQIPGIAERHYFKAHRDQANLGLHISRPIVTILTGTSALILSRRVDKPDGSFGGVAVASLRLSYFSRLFRDIGLGHLGLINLYQADGTRVMRYPYDDSLIGKSSAETPNFQRFLRDGKGTFVSPTFSDGIVRHHTFGRVGELPFILSIALSADAVEAEWREKALVISSIVLVLCGLTVGLSLLFGRELQRRSEAQATLARLSDTDALTGLSNRRRFETAFDEAWKVAVETGEILSLLVVDADHFKRFNDRYGHAVGDAVLVGLGLRLAASVHRSEDVVFRVGGEEFVLLLRDTDQAGALHVAQRIHAEVAKLTVASASLPAGSVTVSIGLASATAASDEAGTASDLYRRADGALYEAKAGGRNQTRCALEPVRRRSATTDFAVVS</sequence>
<dbReference type="Pfam" id="PF00990">
    <property type="entry name" value="GGDEF"/>
    <property type="match status" value="1"/>
</dbReference>
<dbReference type="PROSITE" id="PS50887">
    <property type="entry name" value="GGDEF"/>
    <property type="match status" value="1"/>
</dbReference>
<evidence type="ECO:0000259" key="4">
    <source>
        <dbReference type="PROSITE" id="PS50887"/>
    </source>
</evidence>
<name>A0A1I2QF04_9HYPH</name>
<keyword evidence="6" id="KW-1185">Reference proteome</keyword>
<dbReference type="Proteomes" id="UP000199229">
    <property type="component" value="Unassembled WGS sequence"/>
</dbReference>
<evidence type="ECO:0000256" key="3">
    <source>
        <dbReference type="SAM" id="Phobius"/>
    </source>
</evidence>
<accession>A0A1I2QF04</accession>
<dbReference type="PANTHER" id="PTHR45138:SF9">
    <property type="entry name" value="DIGUANYLATE CYCLASE DGCM-RELATED"/>
    <property type="match status" value="1"/>
</dbReference>
<dbReference type="Pfam" id="PF22588">
    <property type="entry name" value="dCache_1_like"/>
    <property type="match status" value="1"/>
</dbReference>
<dbReference type="CDD" id="cd12914">
    <property type="entry name" value="PDC1_DGC_like"/>
    <property type="match status" value="1"/>
</dbReference>
<dbReference type="EMBL" id="FOPM01000001">
    <property type="protein sequence ID" value="SFG26992.1"/>
    <property type="molecule type" value="Genomic_DNA"/>
</dbReference>
<dbReference type="SMART" id="SM00267">
    <property type="entry name" value="GGDEF"/>
    <property type="match status" value="1"/>
</dbReference>
<dbReference type="InterPro" id="IPR043128">
    <property type="entry name" value="Rev_trsase/Diguanyl_cyclase"/>
</dbReference>
<feature type="transmembrane region" description="Helical" evidence="3">
    <location>
        <begin position="292"/>
        <end position="313"/>
    </location>
</feature>
<evidence type="ECO:0000256" key="1">
    <source>
        <dbReference type="ARBA" id="ARBA00012528"/>
    </source>
</evidence>
<dbReference type="InterPro" id="IPR050469">
    <property type="entry name" value="Diguanylate_Cyclase"/>
</dbReference>
<comment type="catalytic activity">
    <reaction evidence="2">
        <text>2 GTP = 3',3'-c-di-GMP + 2 diphosphate</text>
        <dbReference type="Rhea" id="RHEA:24898"/>
        <dbReference type="ChEBI" id="CHEBI:33019"/>
        <dbReference type="ChEBI" id="CHEBI:37565"/>
        <dbReference type="ChEBI" id="CHEBI:58805"/>
        <dbReference type="EC" id="2.7.7.65"/>
    </reaction>
</comment>
<dbReference type="FunFam" id="3.30.70.270:FF:000001">
    <property type="entry name" value="Diguanylate cyclase domain protein"/>
    <property type="match status" value="1"/>
</dbReference>
<dbReference type="GO" id="GO:0005886">
    <property type="term" value="C:plasma membrane"/>
    <property type="evidence" value="ECO:0007669"/>
    <property type="project" value="TreeGrafter"/>
</dbReference>
<dbReference type="STRING" id="582675.SAMN05192565_101101"/>
<protein>
    <recommendedName>
        <fullName evidence="1">diguanylate cyclase</fullName>
        <ecNumber evidence="1">2.7.7.65</ecNumber>
    </recommendedName>
</protein>
<dbReference type="Gene3D" id="3.30.450.20">
    <property type="entry name" value="PAS domain"/>
    <property type="match status" value="2"/>
</dbReference>
<proteinExistence type="predicted"/>
<dbReference type="GO" id="GO:0043709">
    <property type="term" value="P:cell adhesion involved in single-species biofilm formation"/>
    <property type="evidence" value="ECO:0007669"/>
    <property type="project" value="TreeGrafter"/>
</dbReference>
<dbReference type="PANTHER" id="PTHR45138">
    <property type="entry name" value="REGULATORY COMPONENTS OF SENSORY TRANSDUCTION SYSTEM"/>
    <property type="match status" value="1"/>
</dbReference>
<dbReference type="CDD" id="cd01949">
    <property type="entry name" value="GGDEF"/>
    <property type="match status" value="1"/>
</dbReference>
<dbReference type="CDD" id="cd12915">
    <property type="entry name" value="PDC2_DGC_like"/>
    <property type="match status" value="1"/>
</dbReference>
<organism evidence="5 6">
    <name type="scientific">Methylobacterium gossipiicola</name>
    <dbReference type="NCBI Taxonomy" id="582675"/>
    <lineage>
        <taxon>Bacteria</taxon>
        <taxon>Pseudomonadati</taxon>
        <taxon>Pseudomonadota</taxon>
        <taxon>Alphaproteobacteria</taxon>
        <taxon>Hyphomicrobiales</taxon>
        <taxon>Methylobacteriaceae</taxon>
        <taxon>Methylobacterium</taxon>
    </lineage>
</organism>
<gene>
    <name evidence="5" type="ORF">SAMN05192565_101101</name>
</gene>